<dbReference type="GO" id="GO:0005634">
    <property type="term" value="C:nucleus"/>
    <property type="evidence" value="ECO:0007669"/>
    <property type="project" value="UniProtKB-SubCell"/>
</dbReference>
<sequence length="446" mass="48980">MHDDEREKTYIAGNGNGNKLNRRLEMLERLLRASDGDGTCARTNSLRQALRRNKSDMADDTAKSLDVLRQVFQADLTEEIKQVIDRYVRASFTPAFENLRRNGNEVTEADIAKLCVDILNGAKAAFVPTTPTMAQEMPTVTDDECCGTEAKCRRRRRCVPAFTALLKPLSHHPQQLQPQPQQHPVEPLLKLYDSDGNESDGASLASFNSSVLNISTGGFSAAAASDCRQQQHQQQQLKRRGRPKKADMMDTGRSGTPVMNGQQPISAAEAMKWNPGRFTSESRFVIASKVNRLLGFSSRGGGHLFSVYSRAFRYVADDEDRVWLFQRGLTKWAANGGGKLFVMSLEDAVEIAELEGIDVNVRAELQRYAFTGPERMLIKMRSQMIGPHFQLRARVLPTASAGAGASGASMDIGGGAGGRQQQQHAVAMLHEATTAQAGGFVPAFHL</sequence>
<dbReference type="AlphaFoldDB" id="A0A914HNQ0"/>
<evidence type="ECO:0000256" key="4">
    <source>
        <dbReference type="SAM" id="MobiDB-lite"/>
    </source>
</evidence>
<name>A0A914HNQ0_GLORO</name>
<organism evidence="7 8">
    <name type="scientific">Globodera rostochiensis</name>
    <name type="common">Golden nematode worm</name>
    <name type="synonym">Heterodera rostochiensis</name>
    <dbReference type="NCBI Taxonomy" id="31243"/>
    <lineage>
        <taxon>Eukaryota</taxon>
        <taxon>Metazoa</taxon>
        <taxon>Ecdysozoa</taxon>
        <taxon>Nematoda</taxon>
        <taxon>Chromadorea</taxon>
        <taxon>Rhabditida</taxon>
        <taxon>Tylenchina</taxon>
        <taxon>Tylenchomorpha</taxon>
        <taxon>Tylenchoidea</taxon>
        <taxon>Heteroderidae</taxon>
        <taxon>Heteroderinae</taxon>
        <taxon>Globodera</taxon>
    </lineage>
</organism>
<comment type="subcellular location">
    <subcellularLocation>
        <location evidence="1">Nucleus</location>
    </subcellularLocation>
</comment>
<reference evidence="8" key="1">
    <citation type="submission" date="2022-11" db="UniProtKB">
        <authorList>
            <consortium name="WormBaseParasite"/>
        </authorList>
    </citation>
    <scope>IDENTIFICATION</scope>
</reference>
<dbReference type="WBParaSite" id="Gr19_v10_g2485.t1">
    <property type="protein sequence ID" value="Gr19_v10_g2485.t1"/>
    <property type="gene ID" value="Gr19_v10_g2485"/>
</dbReference>
<dbReference type="Pfam" id="PF21229">
    <property type="entry name" value="TdIF1_2nd"/>
    <property type="match status" value="1"/>
</dbReference>
<dbReference type="Proteomes" id="UP000887572">
    <property type="component" value="Unplaced"/>
</dbReference>
<protein>
    <submittedName>
        <fullName evidence="8">DNTTIP1 dimerisation domain-containing protein</fullName>
    </submittedName>
</protein>
<feature type="domain" description="TdIF1 C-terminal" evidence="6">
    <location>
        <begin position="281"/>
        <end position="380"/>
    </location>
</feature>
<dbReference type="InterPro" id="IPR026064">
    <property type="entry name" value="TdIF1"/>
</dbReference>
<dbReference type="InterPro" id="IPR049121">
    <property type="entry name" value="TdIF1_C"/>
</dbReference>
<feature type="domain" description="DNTTIP1 dimerisation" evidence="5">
    <location>
        <begin position="63"/>
        <end position="127"/>
    </location>
</feature>
<dbReference type="GO" id="GO:0003677">
    <property type="term" value="F:DNA binding"/>
    <property type="evidence" value="ECO:0007669"/>
    <property type="project" value="UniProtKB-KW"/>
</dbReference>
<keyword evidence="3" id="KW-0539">Nucleus</keyword>
<dbReference type="PANTHER" id="PTHR23399:SF2">
    <property type="entry name" value="DEOXYNUCLEOTIDYLTRANSFERASE TERMINAL-INTERACTING PROTEIN 1"/>
    <property type="match status" value="1"/>
</dbReference>
<evidence type="ECO:0000259" key="6">
    <source>
        <dbReference type="Pfam" id="PF21229"/>
    </source>
</evidence>
<dbReference type="PANTHER" id="PTHR23399">
    <property type="entry name" value="DEOXYNUCLEOTIDYLTRANSFERASE TERMINAL-INTERACTING PROTEIN 1"/>
    <property type="match status" value="1"/>
</dbReference>
<evidence type="ECO:0000313" key="7">
    <source>
        <dbReference type="Proteomes" id="UP000887572"/>
    </source>
</evidence>
<keyword evidence="2" id="KW-0238">DNA-binding</keyword>
<evidence type="ECO:0000256" key="3">
    <source>
        <dbReference type="ARBA" id="ARBA00023242"/>
    </source>
</evidence>
<evidence type="ECO:0000256" key="2">
    <source>
        <dbReference type="ARBA" id="ARBA00023125"/>
    </source>
</evidence>
<dbReference type="GO" id="GO:0031491">
    <property type="term" value="F:nucleosome binding"/>
    <property type="evidence" value="ECO:0007669"/>
    <property type="project" value="TreeGrafter"/>
</dbReference>
<dbReference type="Pfam" id="PF18192">
    <property type="entry name" value="DNTTIP1_dimer"/>
    <property type="match status" value="1"/>
</dbReference>
<feature type="region of interest" description="Disordered" evidence="4">
    <location>
        <begin position="223"/>
        <end position="261"/>
    </location>
</feature>
<keyword evidence="7" id="KW-1185">Reference proteome</keyword>
<evidence type="ECO:0000256" key="1">
    <source>
        <dbReference type="ARBA" id="ARBA00004123"/>
    </source>
</evidence>
<evidence type="ECO:0000313" key="8">
    <source>
        <dbReference type="WBParaSite" id="Gr19_v10_g2485.t1"/>
    </source>
</evidence>
<evidence type="ECO:0000259" key="5">
    <source>
        <dbReference type="Pfam" id="PF18192"/>
    </source>
</evidence>
<accession>A0A914HNQ0</accession>
<proteinExistence type="predicted"/>
<dbReference type="InterPro" id="IPR041384">
    <property type="entry name" value="DNTTIP1_dimer"/>
</dbReference>